<comment type="caution">
    <text evidence="2">The sequence shown here is derived from an EMBL/GenBank/DDBJ whole genome shotgun (WGS) entry which is preliminary data.</text>
</comment>
<protein>
    <recommendedName>
        <fullName evidence="4">Secreted protein</fullName>
    </recommendedName>
</protein>
<feature type="compositionally biased region" description="Basic residues" evidence="1">
    <location>
        <begin position="78"/>
        <end position="87"/>
    </location>
</feature>
<proteinExistence type="predicted"/>
<keyword evidence="3" id="KW-1185">Reference proteome</keyword>
<feature type="region of interest" description="Disordered" evidence="1">
    <location>
        <begin position="24"/>
        <end position="117"/>
    </location>
</feature>
<evidence type="ECO:0000256" key="1">
    <source>
        <dbReference type="SAM" id="MobiDB-lite"/>
    </source>
</evidence>
<gene>
    <name evidence="2" type="ORF">ACFFX0_26500</name>
</gene>
<evidence type="ECO:0000313" key="3">
    <source>
        <dbReference type="Proteomes" id="UP001589575"/>
    </source>
</evidence>
<dbReference type="Proteomes" id="UP001589575">
    <property type="component" value="Unassembled WGS sequence"/>
</dbReference>
<organism evidence="2 3">
    <name type="scientific">Citricoccus parietis</name>
    <dbReference type="NCBI Taxonomy" id="592307"/>
    <lineage>
        <taxon>Bacteria</taxon>
        <taxon>Bacillati</taxon>
        <taxon>Actinomycetota</taxon>
        <taxon>Actinomycetes</taxon>
        <taxon>Micrococcales</taxon>
        <taxon>Micrococcaceae</taxon>
        <taxon>Citricoccus</taxon>
    </lineage>
</organism>
<name>A0ABV5G805_9MICC</name>
<evidence type="ECO:0000313" key="2">
    <source>
        <dbReference type="EMBL" id="MFB9074548.1"/>
    </source>
</evidence>
<sequence>MASPVGLCWRPWRGRCTPLWTCAASRGSPRTRWCRSRNRSPASRCAWGTEPATGRARRVSAGAGHRLCRASTSGSRGPRPRAPRRSARPTAPRPPRRRGRAAGTEPGSGPRVGAGGW</sequence>
<evidence type="ECO:0008006" key="4">
    <source>
        <dbReference type="Google" id="ProtNLM"/>
    </source>
</evidence>
<accession>A0ABV5G805</accession>
<dbReference type="EMBL" id="JBHMFI010000002">
    <property type="protein sequence ID" value="MFB9074548.1"/>
    <property type="molecule type" value="Genomic_DNA"/>
</dbReference>
<reference evidence="2 3" key="1">
    <citation type="submission" date="2024-09" db="EMBL/GenBank/DDBJ databases">
        <authorList>
            <person name="Sun Q."/>
            <person name="Mori K."/>
        </authorList>
    </citation>
    <scope>NUCLEOTIDE SEQUENCE [LARGE SCALE GENOMIC DNA]</scope>
    <source>
        <strain evidence="2 3">CCM 7609</strain>
    </source>
</reference>